<feature type="transmembrane region" description="Helical" evidence="5">
    <location>
        <begin position="133"/>
        <end position="152"/>
    </location>
</feature>
<gene>
    <name evidence="7" type="ORF">GCM10008917_19190</name>
</gene>
<accession>A0ABP3XGD3</accession>
<proteinExistence type="predicted"/>
<comment type="caution">
    <text evidence="7">The sequence shown here is derived from an EMBL/GenBank/DDBJ whole genome shotgun (WGS) entry which is preliminary data.</text>
</comment>
<organism evidence="7 8">
    <name type="scientific">Paraclostridium tenue</name>
    <dbReference type="NCBI Taxonomy" id="1737"/>
    <lineage>
        <taxon>Bacteria</taxon>
        <taxon>Bacillati</taxon>
        <taxon>Bacillota</taxon>
        <taxon>Clostridia</taxon>
        <taxon>Peptostreptococcales</taxon>
        <taxon>Peptostreptococcaceae</taxon>
        <taxon>Paraclostridium</taxon>
    </lineage>
</organism>
<feature type="transmembrane region" description="Helical" evidence="5">
    <location>
        <begin position="101"/>
        <end position="121"/>
    </location>
</feature>
<feature type="transmembrane region" description="Helical" evidence="5">
    <location>
        <begin position="173"/>
        <end position="191"/>
    </location>
</feature>
<sequence length="230" mass="26657">MRLVYSLIFIVALSLIFTSSIKKHSKIFYTVASIIGGGTIIYEIYRLLTNAKLHGFIGEFEKASMKGNFSIAFFILVMFAGALNPKWKITKKLLSIRAESAILGSILIFPHVIMYLVRFMVKLLNHKPITTLYVVYLIVGLIAFIIMIPLFKTSLKKYRSKMKFTKWKKLQRWAYPFYLLVYIHIVLSILNKKEIDTLRLSLYTILFGSYFILKSIKTLKTNKKKSISNM</sequence>
<keyword evidence="2 5" id="KW-0812">Transmembrane</keyword>
<evidence type="ECO:0000256" key="3">
    <source>
        <dbReference type="ARBA" id="ARBA00022989"/>
    </source>
</evidence>
<dbReference type="Pfam" id="PF01794">
    <property type="entry name" value="Ferric_reduct"/>
    <property type="match status" value="1"/>
</dbReference>
<evidence type="ECO:0000256" key="4">
    <source>
        <dbReference type="ARBA" id="ARBA00023136"/>
    </source>
</evidence>
<feature type="domain" description="Ferric oxidoreductase" evidence="6">
    <location>
        <begin position="69"/>
        <end position="181"/>
    </location>
</feature>
<protein>
    <submittedName>
        <fullName evidence="7">Sulfite oxidase heme-binding subunit YedZ</fullName>
    </submittedName>
</protein>
<evidence type="ECO:0000256" key="2">
    <source>
        <dbReference type="ARBA" id="ARBA00022692"/>
    </source>
</evidence>
<dbReference type="Proteomes" id="UP001400965">
    <property type="component" value="Unassembled WGS sequence"/>
</dbReference>
<feature type="transmembrane region" description="Helical" evidence="5">
    <location>
        <begin position="6"/>
        <end position="21"/>
    </location>
</feature>
<evidence type="ECO:0000256" key="1">
    <source>
        <dbReference type="ARBA" id="ARBA00004141"/>
    </source>
</evidence>
<name>A0ABP3XGD3_9FIRM</name>
<keyword evidence="8" id="KW-1185">Reference proteome</keyword>
<dbReference type="InterPro" id="IPR013130">
    <property type="entry name" value="Fe3_Rdtase_TM_dom"/>
</dbReference>
<feature type="transmembrane region" description="Helical" evidence="5">
    <location>
        <begin position="197"/>
        <end position="216"/>
    </location>
</feature>
<evidence type="ECO:0000259" key="6">
    <source>
        <dbReference type="Pfam" id="PF01794"/>
    </source>
</evidence>
<keyword evidence="3 5" id="KW-1133">Transmembrane helix</keyword>
<evidence type="ECO:0000313" key="8">
    <source>
        <dbReference type="Proteomes" id="UP001400965"/>
    </source>
</evidence>
<comment type="subcellular location">
    <subcellularLocation>
        <location evidence="1">Membrane</location>
        <topology evidence="1">Multi-pass membrane protein</topology>
    </subcellularLocation>
</comment>
<evidence type="ECO:0000313" key="7">
    <source>
        <dbReference type="EMBL" id="GAA0864693.1"/>
    </source>
</evidence>
<reference evidence="8" key="1">
    <citation type="journal article" date="2019" name="Int. J. Syst. Evol. Microbiol.">
        <title>The Global Catalogue of Microorganisms (GCM) 10K type strain sequencing project: providing services to taxonomists for standard genome sequencing and annotation.</title>
        <authorList>
            <consortium name="The Broad Institute Genomics Platform"/>
            <consortium name="The Broad Institute Genome Sequencing Center for Infectious Disease"/>
            <person name="Wu L."/>
            <person name="Ma J."/>
        </authorList>
    </citation>
    <scope>NUCLEOTIDE SEQUENCE [LARGE SCALE GENOMIC DNA]</scope>
    <source>
        <strain evidence="8">JCM 6486</strain>
    </source>
</reference>
<feature type="transmembrane region" description="Helical" evidence="5">
    <location>
        <begin position="68"/>
        <end position="89"/>
    </location>
</feature>
<dbReference type="RefSeq" id="WP_346045382.1">
    <property type="nucleotide sequence ID" value="NZ_BAAACP010000011.1"/>
</dbReference>
<evidence type="ECO:0000256" key="5">
    <source>
        <dbReference type="SAM" id="Phobius"/>
    </source>
</evidence>
<dbReference type="EMBL" id="BAAACP010000011">
    <property type="protein sequence ID" value="GAA0864693.1"/>
    <property type="molecule type" value="Genomic_DNA"/>
</dbReference>
<feature type="transmembrane region" description="Helical" evidence="5">
    <location>
        <begin position="28"/>
        <end position="48"/>
    </location>
</feature>
<keyword evidence="4 5" id="KW-0472">Membrane</keyword>